<accession>A0A409YRT2</accession>
<dbReference type="PANTHER" id="PTHR37848">
    <property type="entry name" value="EXPRESSED PROTEIN"/>
    <property type="match status" value="1"/>
</dbReference>
<dbReference type="EMBL" id="NHYE01000443">
    <property type="protein sequence ID" value="PPR05689.1"/>
    <property type="molecule type" value="Genomic_DNA"/>
</dbReference>
<dbReference type="AlphaFoldDB" id="A0A409YRT2"/>
<keyword evidence="2" id="KW-0472">Membrane</keyword>
<evidence type="ECO:0000256" key="2">
    <source>
        <dbReference type="SAM" id="Phobius"/>
    </source>
</evidence>
<proteinExistence type="predicted"/>
<protein>
    <submittedName>
        <fullName evidence="3">Uncharacterized protein</fullName>
    </submittedName>
</protein>
<feature type="compositionally biased region" description="Low complexity" evidence="1">
    <location>
        <begin position="23"/>
        <end position="42"/>
    </location>
</feature>
<dbReference type="Proteomes" id="UP000284706">
    <property type="component" value="Unassembled WGS sequence"/>
</dbReference>
<feature type="region of interest" description="Disordered" evidence="1">
    <location>
        <begin position="408"/>
        <end position="473"/>
    </location>
</feature>
<evidence type="ECO:0000256" key="1">
    <source>
        <dbReference type="SAM" id="MobiDB-lite"/>
    </source>
</evidence>
<sequence length="534" mass="59556">MILEYDKDDKKRLATRLGSPDDSAGPSASTSRPAPRPSTESPSDPDATENDHLLVDMVPAEPPPSFAPYEAEYFKVGYNDIVSHDPHLNSDGEALYRFLLAQSASPPTYRLHCHGTHNETRTRWVTQRDSQGRSRTRQESYNETVTDFDFCIDITPGAVDAGPYSHFSSSGSGGGSSSRGASTQIAPIHWSVPDDEPAYRGKMVREYEMEPATSSAAGAGVQLRDDKGRRRATRRERKAYERWVEKRAGLGFPPWVREIDVEQRVVVDPASVSTLDSVALRSSKTLRQWADEYCESPKYLKEFVYEKVAYGWNMQQIESAVRATIQATPYNGTLNITFVPHNTKIYIRPDNRVSRMLSNKWLKFLAWLLLLYPFVWLFKRFHSRGGGRWEVCGGAYPLKQWVPLDGEEADAAERETRADAENGAGPSSSQSGGDVLPPYSDNPASPTLGLTSPTSLRASTSSGSRWFTQTPSGPKKLIGVKEGEWFKSWESTITRAVAGRYQSNQPLVRSMYSNSHARSLDGYEDGPASRLLDY</sequence>
<feature type="region of interest" description="Disordered" evidence="1">
    <location>
        <begin position="210"/>
        <end position="235"/>
    </location>
</feature>
<feature type="compositionally biased region" description="Polar residues" evidence="1">
    <location>
        <begin position="442"/>
        <end position="472"/>
    </location>
</feature>
<dbReference type="PANTHER" id="PTHR37848:SF1">
    <property type="entry name" value="SUN DOMAIN-CONTAINING PROTEIN"/>
    <property type="match status" value="1"/>
</dbReference>
<keyword evidence="2" id="KW-0812">Transmembrane</keyword>
<feature type="region of interest" description="Disordered" evidence="1">
    <location>
        <begin position="1"/>
        <end position="50"/>
    </location>
</feature>
<keyword evidence="4" id="KW-1185">Reference proteome</keyword>
<feature type="transmembrane region" description="Helical" evidence="2">
    <location>
        <begin position="361"/>
        <end position="378"/>
    </location>
</feature>
<dbReference type="OrthoDB" id="203796at2759"/>
<evidence type="ECO:0000313" key="4">
    <source>
        <dbReference type="Proteomes" id="UP000284706"/>
    </source>
</evidence>
<reference evidence="3 4" key="1">
    <citation type="journal article" date="2018" name="Evol. Lett.">
        <title>Horizontal gene cluster transfer increased hallucinogenic mushroom diversity.</title>
        <authorList>
            <person name="Reynolds H.T."/>
            <person name="Vijayakumar V."/>
            <person name="Gluck-Thaler E."/>
            <person name="Korotkin H.B."/>
            <person name="Matheny P.B."/>
            <person name="Slot J.C."/>
        </authorList>
    </citation>
    <scope>NUCLEOTIDE SEQUENCE [LARGE SCALE GENOMIC DNA]</scope>
    <source>
        <strain evidence="3 4">SRW20</strain>
    </source>
</reference>
<feature type="compositionally biased region" description="Basic and acidic residues" evidence="1">
    <location>
        <begin position="411"/>
        <end position="420"/>
    </location>
</feature>
<dbReference type="InParanoid" id="A0A409YRT2"/>
<feature type="compositionally biased region" description="Basic and acidic residues" evidence="1">
    <location>
        <begin position="1"/>
        <end position="12"/>
    </location>
</feature>
<name>A0A409YRT2_9AGAR</name>
<evidence type="ECO:0000313" key="3">
    <source>
        <dbReference type="EMBL" id="PPR05689.1"/>
    </source>
</evidence>
<gene>
    <name evidence="3" type="ORF">CVT26_008930</name>
</gene>
<organism evidence="3 4">
    <name type="scientific">Gymnopilus dilepis</name>
    <dbReference type="NCBI Taxonomy" id="231916"/>
    <lineage>
        <taxon>Eukaryota</taxon>
        <taxon>Fungi</taxon>
        <taxon>Dikarya</taxon>
        <taxon>Basidiomycota</taxon>
        <taxon>Agaricomycotina</taxon>
        <taxon>Agaricomycetes</taxon>
        <taxon>Agaricomycetidae</taxon>
        <taxon>Agaricales</taxon>
        <taxon>Agaricineae</taxon>
        <taxon>Hymenogastraceae</taxon>
        <taxon>Gymnopilus</taxon>
    </lineage>
</organism>
<comment type="caution">
    <text evidence="3">The sequence shown here is derived from an EMBL/GenBank/DDBJ whole genome shotgun (WGS) entry which is preliminary data.</text>
</comment>
<keyword evidence="2" id="KW-1133">Transmembrane helix</keyword>
<feature type="region of interest" description="Disordered" evidence="1">
    <location>
        <begin position="165"/>
        <end position="184"/>
    </location>
</feature>